<dbReference type="KEGG" id="rmar:GBA65_02255"/>
<organism evidence="2 3">
    <name type="scientific">Rubrobacter marinus</name>
    <dbReference type="NCBI Taxonomy" id="2653852"/>
    <lineage>
        <taxon>Bacteria</taxon>
        <taxon>Bacillati</taxon>
        <taxon>Actinomycetota</taxon>
        <taxon>Rubrobacteria</taxon>
        <taxon>Rubrobacterales</taxon>
        <taxon>Rubrobacteraceae</taxon>
        <taxon>Rubrobacter</taxon>
    </lineage>
</organism>
<evidence type="ECO:0000313" key="2">
    <source>
        <dbReference type="EMBL" id="QIN77519.1"/>
    </source>
</evidence>
<dbReference type="Proteomes" id="UP000502706">
    <property type="component" value="Chromosome"/>
</dbReference>
<protein>
    <submittedName>
        <fullName evidence="2">BREX system P-loop protein BrxC</fullName>
    </submittedName>
</protein>
<keyword evidence="3" id="KW-1185">Reference proteome</keyword>
<dbReference type="NCBIfam" id="NF033441">
    <property type="entry name" value="BREX_BrxC"/>
    <property type="match status" value="1"/>
</dbReference>
<proteinExistence type="predicted"/>
<dbReference type="EMBL" id="CP045121">
    <property type="protein sequence ID" value="QIN77519.1"/>
    <property type="molecule type" value="Genomic_DNA"/>
</dbReference>
<reference evidence="2 3" key="1">
    <citation type="submission" date="2019-10" db="EMBL/GenBank/DDBJ databases">
        <title>Rubrobacter sp nov SCSIO 52915 isolated from a deep-sea sediment in the South China Sea.</title>
        <authorList>
            <person name="Chen R.W."/>
        </authorList>
    </citation>
    <scope>NUCLEOTIDE SEQUENCE [LARGE SCALE GENOMIC DNA]</scope>
    <source>
        <strain evidence="2 3">SCSIO 52915</strain>
    </source>
</reference>
<dbReference type="InterPro" id="IPR047679">
    <property type="entry name" value="BREX_BrxC"/>
</dbReference>
<evidence type="ECO:0000256" key="1">
    <source>
        <dbReference type="SAM" id="MobiDB-lite"/>
    </source>
</evidence>
<gene>
    <name evidence="2" type="primary">brxC</name>
    <name evidence="2" type="ORF">GBA65_02255</name>
</gene>
<evidence type="ECO:0000313" key="3">
    <source>
        <dbReference type="Proteomes" id="UP000502706"/>
    </source>
</evidence>
<feature type="compositionally biased region" description="Basic and acidic residues" evidence="1">
    <location>
        <begin position="701"/>
        <end position="714"/>
    </location>
</feature>
<feature type="region of interest" description="Disordered" evidence="1">
    <location>
        <begin position="693"/>
        <end position="714"/>
    </location>
</feature>
<dbReference type="AlphaFoldDB" id="A0A6G8PSQ5"/>
<sequence length="1167" mass="127606">MELPRRPRNCSGRYPSVRNREVFVKDPLKTTIPNDGVAKLGEPSTEQEWEVLRYELSTFVCKGEYERGLDKMLSSYLANLGKATQPAAWVSGFYGSGKSHLVRVLEFLWRDVAFPDGATAHGLVDLPDGIREHLRELTTIGRRGGGLWSVAGTLGAGAGDSVRLSILSIVLQNAGLPGQYAQGRFVLWLKQNDLFDTLKERVEADGRGWRAELSNLFVSRHIPRILLELSPGFASSEAEARQTLKAQYPERQDISDEELLDAMTEVLALQSGDRENPPCTLLVLDELQQYVGDNADRALRVQNVVEACSSRFGSRVLFVATGQSALQATPQLSRLQGRFTVRVPLADADVEQVVREVVLRKAEDKRPDLRRVLDDNSGEIDRQLSGTEIGPRRADSDVLIADYPLLPARRRFWERVLRATDRAGSNSQLRAQLRIVHQTTREVADDPVGTVVPADALYEHLYLDMISTGVLLRGVDNTIREQRDGTPGGEIRSRLCALIFLISQLPTEPGSDTGVRATVETLTDLLVEDLRAGGASLRASIPQLLEGMVESGKLMQVDGEYRLQTVEGAEWTAAYGSAYARIIGDDGRIANDRARELKQAVAGALKGLGFPQGESKTPRKVEPHFGADAPQTGTGAVPVWVRDEWSVGAKAVSDEARAAGVEDPTVYVFLPRRGADELKKALASYEAATEVLSSRATPSTREGEEARAAMESRQRRARAGLDAAIGVVLENARVLQGGGTEVVEGSLRAAVERAARASLERLYPQFRTGDHARWDAVMKRAREGSGSPLEPLGYEGNAESHPACSRILASVGAAGKRGRDVRAEFRMPPYGWPQDAVDGSLLTLLSEGLLRASQNGRPVTAKEVDGAKVGATEFRSETVHFTRLQLIKVRKLFADAGMQVRSGDELQAALAFLDAAIRQAEAAGGDAPLPAPPDTQHLKAMKSLSGNELLLALHNAADRLREEMALWKKAEAEIRIRLPRWRRLTRLLDHARPLHESDGLRGQAEAIRRERTLLDEPDPVQPLLRETADLLRAAVGSAHAQYASTFEAGLRNLEGSEAWRSLPAGEAGSIRAANGLSARPEPGLGTAEAVLDSLDRTSLSEWDSLIVALPERFARASEAAAKKLEPQAFRLRRPSATLKTAAEVDAYLDELRAEIMTHIEKKRPVIL</sequence>
<accession>A0A6G8PSQ5</accession>
<name>A0A6G8PSQ5_9ACTN</name>